<protein>
    <submittedName>
        <fullName evidence="2">MBL fold metallo-hydrolase</fullName>
    </submittedName>
</protein>
<dbReference type="InterPro" id="IPR001279">
    <property type="entry name" value="Metallo-B-lactamas"/>
</dbReference>
<feature type="domain" description="Metallo-beta-lactamase" evidence="1">
    <location>
        <begin position="29"/>
        <end position="225"/>
    </location>
</feature>
<accession>A0ABS0X9W9</accession>
<dbReference type="Gene3D" id="3.60.15.10">
    <property type="entry name" value="Ribonuclease Z/Hydroxyacylglutathione hydrolase-like"/>
    <property type="match status" value="1"/>
</dbReference>
<evidence type="ECO:0000313" key="2">
    <source>
        <dbReference type="EMBL" id="MBJ3810000.1"/>
    </source>
</evidence>
<evidence type="ECO:0000259" key="1">
    <source>
        <dbReference type="SMART" id="SM00849"/>
    </source>
</evidence>
<dbReference type="Pfam" id="PF00753">
    <property type="entry name" value="Lactamase_B"/>
    <property type="match status" value="1"/>
</dbReference>
<dbReference type="PANTHER" id="PTHR42951:SF20">
    <property type="entry name" value="BETA LACTAMASE"/>
    <property type="match status" value="1"/>
</dbReference>
<proteinExistence type="predicted"/>
<keyword evidence="3" id="KW-1185">Reference proteome</keyword>
<dbReference type="PANTHER" id="PTHR42951">
    <property type="entry name" value="METALLO-BETA-LACTAMASE DOMAIN-CONTAINING"/>
    <property type="match status" value="1"/>
</dbReference>
<dbReference type="SUPFAM" id="SSF56281">
    <property type="entry name" value="Metallo-hydrolase/oxidoreductase"/>
    <property type="match status" value="1"/>
</dbReference>
<dbReference type="Proteomes" id="UP000634780">
    <property type="component" value="Unassembled WGS sequence"/>
</dbReference>
<evidence type="ECO:0000313" key="3">
    <source>
        <dbReference type="Proteomes" id="UP000634780"/>
    </source>
</evidence>
<comment type="caution">
    <text evidence="2">The sequence shown here is derived from an EMBL/GenBank/DDBJ whole genome shotgun (WGS) entry which is preliminary data.</text>
</comment>
<name>A0ABS0X9W9_9ACTN</name>
<dbReference type="InterPro" id="IPR036866">
    <property type="entry name" value="RibonucZ/Hydroxyglut_hydro"/>
</dbReference>
<dbReference type="SMART" id="SM00849">
    <property type="entry name" value="Lactamase_B"/>
    <property type="match status" value="1"/>
</dbReference>
<organism evidence="2 3">
    <name type="scientific">Streptomyces flavofungini</name>
    <dbReference type="NCBI Taxonomy" id="68200"/>
    <lineage>
        <taxon>Bacteria</taxon>
        <taxon>Bacillati</taxon>
        <taxon>Actinomycetota</taxon>
        <taxon>Actinomycetes</taxon>
        <taxon>Kitasatosporales</taxon>
        <taxon>Streptomycetaceae</taxon>
        <taxon>Streptomyces</taxon>
    </lineage>
</organism>
<gene>
    <name evidence="2" type="ORF">JGB26_23265</name>
</gene>
<dbReference type="InterPro" id="IPR050855">
    <property type="entry name" value="NDM-1-like"/>
</dbReference>
<dbReference type="CDD" id="cd16282">
    <property type="entry name" value="metallo-hydrolase-like_MBL-fold"/>
    <property type="match status" value="1"/>
</dbReference>
<sequence length="313" mass="34568">MNLPTQLSPVPGADGLYLWAPEGTGLWGYANCLWIISGADAAVIDTPYDGPMTEAMITAARPRLGGRTVRTVINTHANGDHSFGNHLFPEAEIIATGADHHDHHEPTPQEMHALVHDSPPDLPLGRYLRDHFSVFDFTSAQVTVPTLTFSGRHTVVVGDKEVELYEVGPAHHVSDLVARIGDVVCTGDVFFHGDHPPHWAGPLQNIINACELVLSFNPRVVIPGHGRPTDQAGLEEHLVYLRTVQREVRRCYEADRTVEETMDELFQRDFYPQLGLPERLMIVIAVEYSHLRGGSPAPSILELSSKAAAWSYR</sequence>
<dbReference type="EMBL" id="JAEKOZ010000014">
    <property type="protein sequence ID" value="MBJ3810000.1"/>
    <property type="molecule type" value="Genomic_DNA"/>
</dbReference>
<dbReference type="RefSeq" id="WP_190115197.1">
    <property type="nucleotide sequence ID" value="NZ_BMVR01000003.1"/>
</dbReference>
<reference evidence="2 3" key="1">
    <citation type="submission" date="2020-12" db="EMBL/GenBank/DDBJ databases">
        <title>Streptomyces typhae sp. nov., a novel endophytic actinomycete isolated from the root of cattail pollen (Typha angustifolia L.).</title>
        <authorList>
            <person name="Peng C."/>
            <person name="Liu C."/>
        </authorList>
    </citation>
    <scope>NUCLEOTIDE SEQUENCE [LARGE SCALE GENOMIC DNA]</scope>
    <source>
        <strain evidence="2 3">JCM 4753</strain>
    </source>
</reference>